<evidence type="ECO:0000256" key="6">
    <source>
        <dbReference type="ARBA" id="ARBA00022692"/>
    </source>
</evidence>
<evidence type="ECO:0000256" key="1">
    <source>
        <dbReference type="ARBA" id="ARBA00004429"/>
    </source>
</evidence>
<feature type="transmembrane region" description="Helical" evidence="10">
    <location>
        <begin position="368"/>
        <end position="392"/>
    </location>
</feature>
<dbReference type="Proteomes" id="UP001281217">
    <property type="component" value="Unassembled WGS sequence"/>
</dbReference>
<accession>A0ABU5BTY4</accession>
<evidence type="ECO:0000256" key="7">
    <source>
        <dbReference type="ARBA" id="ARBA00022970"/>
    </source>
</evidence>
<feature type="transmembrane region" description="Helical" evidence="10">
    <location>
        <begin position="412"/>
        <end position="430"/>
    </location>
</feature>
<dbReference type="Pfam" id="PF00324">
    <property type="entry name" value="AA_permease"/>
    <property type="match status" value="1"/>
</dbReference>
<keyword evidence="4" id="KW-1003">Cell membrane</keyword>
<evidence type="ECO:0000256" key="9">
    <source>
        <dbReference type="ARBA" id="ARBA00023136"/>
    </source>
</evidence>
<sequence length="459" mass="49735">MTAPAEQGQLKRGLSNRHIQLIALGGAIGTGLFLGSAGVMSSAGPSMLLGYAIGGFIAFLIMRQLGEMIVEEPVAGSFSHFAHRYWGPFAGFLSGWNYWVLYILVGMAELTAVGKYVQYWYPEIPTWATALAFFVLINLINLTHVKAFGEAEFWFAIVKVGAIVGMILLGLYLLVSGAGGEQASVSNLWTHGGFFPNGIGGLVAVMAVLMFSFGGLELVGITAAEAENPRKSIPKAINQVVYRILLFYILALGVLLSLYPWDSLVQTLTSGDDAYARSPFVQIFSLIGSDTAAHVLNFVVLTAALSVYNSGVYCNSRMLYGLAEQGDAPRLFLRLNRRGVPVMGILISGLITLLCVALNYVLPEGALIILMSLVVAALVLNWAMISLSHLMFRRSMQQQGVTPTFRALWSPFGNWLCLAFVGFILVVLLLDSSTRLSVFALPVWVAVIGICYLLKRRAA</sequence>
<dbReference type="InterPro" id="IPR004841">
    <property type="entry name" value="AA-permease/SLC12A_dom"/>
</dbReference>
<keyword evidence="13" id="KW-1185">Reference proteome</keyword>
<dbReference type="PIRSF" id="PIRSF006060">
    <property type="entry name" value="AA_transporter"/>
    <property type="match status" value="1"/>
</dbReference>
<evidence type="ECO:0000256" key="8">
    <source>
        <dbReference type="ARBA" id="ARBA00022989"/>
    </source>
</evidence>
<keyword evidence="8 10" id="KW-1133">Transmembrane helix</keyword>
<comment type="caution">
    <text evidence="12">The sequence shown here is derived from an EMBL/GenBank/DDBJ whole genome shotgun (WGS) entry which is preliminary data.</text>
</comment>
<feature type="transmembrane region" description="Helical" evidence="10">
    <location>
        <begin position="46"/>
        <end position="65"/>
    </location>
</feature>
<organism evidence="12 13">
    <name type="scientific">Halopseudomonas formosensis</name>
    <dbReference type="NCBI Taxonomy" id="1002526"/>
    <lineage>
        <taxon>Bacteria</taxon>
        <taxon>Pseudomonadati</taxon>
        <taxon>Pseudomonadota</taxon>
        <taxon>Gammaproteobacteria</taxon>
        <taxon>Pseudomonadales</taxon>
        <taxon>Pseudomonadaceae</taxon>
        <taxon>Halopseudomonas</taxon>
    </lineage>
</organism>
<evidence type="ECO:0000259" key="11">
    <source>
        <dbReference type="Pfam" id="PF00324"/>
    </source>
</evidence>
<evidence type="ECO:0000313" key="13">
    <source>
        <dbReference type="Proteomes" id="UP001281217"/>
    </source>
</evidence>
<evidence type="ECO:0000256" key="5">
    <source>
        <dbReference type="ARBA" id="ARBA00022519"/>
    </source>
</evidence>
<reference evidence="13" key="1">
    <citation type="submission" date="2023-07" db="EMBL/GenBank/DDBJ databases">
        <authorList>
            <person name="de Witt J."/>
        </authorList>
    </citation>
    <scope>NUCLEOTIDE SEQUENCE [LARGE SCALE GENOMIC DNA]</scope>
    <source>
        <strain evidence="13">FZJ</strain>
    </source>
</reference>
<feature type="transmembrane region" description="Helical" evidence="10">
    <location>
        <begin position="124"/>
        <end position="141"/>
    </location>
</feature>
<dbReference type="EMBL" id="JAVRDO010000002">
    <property type="protein sequence ID" value="MDX9686126.1"/>
    <property type="molecule type" value="Genomic_DNA"/>
</dbReference>
<evidence type="ECO:0000256" key="4">
    <source>
        <dbReference type="ARBA" id="ARBA00022475"/>
    </source>
</evidence>
<evidence type="ECO:0000256" key="2">
    <source>
        <dbReference type="ARBA" id="ARBA00008583"/>
    </source>
</evidence>
<dbReference type="PROSITE" id="PS00218">
    <property type="entry name" value="AMINO_ACID_PERMEASE_1"/>
    <property type="match status" value="1"/>
</dbReference>
<feature type="domain" description="Amino acid permease/ SLC12A" evidence="11">
    <location>
        <begin position="18"/>
        <end position="457"/>
    </location>
</feature>
<evidence type="ECO:0000256" key="3">
    <source>
        <dbReference type="ARBA" id="ARBA00022448"/>
    </source>
</evidence>
<feature type="transmembrane region" description="Helical" evidence="10">
    <location>
        <begin position="281"/>
        <end position="308"/>
    </location>
</feature>
<feature type="transmembrane region" description="Helical" evidence="10">
    <location>
        <begin position="240"/>
        <end position="261"/>
    </location>
</feature>
<comment type="subcellular location">
    <subcellularLocation>
        <location evidence="1">Cell inner membrane</location>
        <topology evidence="1">Multi-pass membrane protein</topology>
    </subcellularLocation>
</comment>
<feature type="transmembrane region" description="Helical" evidence="10">
    <location>
        <begin position="85"/>
        <end position="104"/>
    </location>
</feature>
<dbReference type="InterPro" id="IPR004840">
    <property type="entry name" value="Amino_acid_permease_CS"/>
</dbReference>
<protein>
    <submittedName>
        <fullName evidence="12">Amino acid permease</fullName>
    </submittedName>
</protein>
<feature type="transmembrane region" description="Helical" evidence="10">
    <location>
        <begin position="153"/>
        <end position="174"/>
    </location>
</feature>
<dbReference type="RefSeq" id="WP_320330400.1">
    <property type="nucleotide sequence ID" value="NZ_JAVRDO010000002.1"/>
</dbReference>
<evidence type="ECO:0000313" key="12">
    <source>
        <dbReference type="EMBL" id="MDX9686126.1"/>
    </source>
</evidence>
<comment type="similarity">
    <text evidence="2">Belongs to the amino acid-polyamine-organocation (APC) superfamily. Amino acid transporter (AAT) (TC 2.A.3.1) family.</text>
</comment>
<proteinExistence type="inferred from homology"/>
<keyword evidence="3" id="KW-0813">Transport</keyword>
<dbReference type="PANTHER" id="PTHR43495">
    <property type="entry name" value="GABA PERMEASE"/>
    <property type="match status" value="1"/>
</dbReference>
<dbReference type="PANTHER" id="PTHR43495:SF4">
    <property type="entry name" value="AROMATIC AMINO ACID TRANSPORT PROTEIN AROP"/>
    <property type="match status" value="1"/>
</dbReference>
<keyword evidence="5" id="KW-0997">Cell inner membrane</keyword>
<dbReference type="Gene3D" id="1.20.1740.10">
    <property type="entry name" value="Amino acid/polyamine transporter I"/>
    <property type="match status" value="1"/>
</dbReference>
<name>A0ABU5BTY4_9GAMM</name>
<keyword evidence="6 10" id="KW-0812">Transmembrane</keyword>
<keyword evidence="9 10" id="KW-0472">Membrane</keyword>
<evidence type="ECO:0000256" key="10">
    <source>
        <dbReference type="SAM" id="Phobius"/>
    </source>
</evidence>
<feature type="transmembrane region" description="Helical" evidence="10">
    <location>
        <begin position="436"/>
        <end position="454"/>
    </location>
</feature>
<keyword evidence="7" id="KW-0029">Amino-acid transport</keyword>
<gene>
    <name evidence="12" type="ORF">RED13_000507</name>
</gene>
<feature type="transmembrane region" description="Helical" evidence="10">
    <location>
        <begin position="194"/>
        <end position="219"/>
    </location>
</feature>
<feature type="transmembrane region" description="Helical" evidence="10">
    <location>
        <begin position="21"/>
        <end position="40"/>
    </location>
</feature>
<feature type="transmembrane region" description="Helical" evidence="10">
    <location>
        <begin position="340"/>
        <end position="362"/>
    </location>
</feature>